<accession>A0A0R1GY37</accession>
<keyword evidence="1" id="KW-0812">Transmembrane</keyword>
<dbReference type="EMBL" id="AZDA01000046">
    <property type="protein sequence ID" value="KRK39023.1"/>
    <property type="molecule type" value="Genomic_DNA"/>
</dbReference>
<feature type="transmembrane region" description="Helical" evidence="1">
    <location>
        <begin position="12"/>
        <end position="32"/>
    </location>
</feature>
<feature type="transmembrane region" description="Helical" evidence="1">
    <location>
        <begin position="52"/>
        <end position="72"/>
    </location>
</feature>
<evidence type="ECO:0000313" key="3">
    <source>
        <dbReference type="Proteomes" id="UP000051461"/>
    </source>
</evidence>
<sequence length="83" mass="9442">MNGGYPLQNIGIQAIITLACYFIFTGVAFWALQALRFDRFIRRDHVPQAQMLIGLLAVAIGYLTSSFFLSFIDQARNLIFLIR</sequence>
<organism evidence="2 3">
    <name type="scientific">Loigolactobacillus bifermentans DSM 20003</name>
    <dbReference type="NCBI Taxonomy" id="1423726"/>
    <lineage>
        <taxon>Bacteria</taxon>
        <taxon>Bacillati</taxon>
        <taxon>Bacillota</taxon>
        <taxon>Bacilli</taxon>
        <taxon>Lactobacillales</taxon>
        <taxon>Lactobacillaceae</taxon>
        <taxon>Loigolactobacillus</taxon>
    </lineage>
</organism>
<evidence type="ECO:0000313" key="2">
    <source>
        <dbReference type="EMBL" id="KRK39023.1"/>
    </source>
</evidence>
<dbReference type="AlphaFoldDB" id="A0A0R1GY37"/>
<evidence type="ECO:0000256" key="1">
    <source>
        <dbReference type="SAM" id="Phobius"/>
    </source>
</evidence>
<proteinExistence type="predicted"/>
<gene>
    <name evidence="2" type="ORF">FC07_GL002743</name>
</gene>
<evidence type="ECO:0008006" key="4">
    <source>
        <dbReference type="Google" id="ProtNLM"/>
    </source>
</evidence>
<dbReference type="NCBIfam" id="TIGR02327">
    <property type="entry name" value="int_mem_ywzB"/>
    <property type="match status" value="1"/>
</dbReference>
<dbReference type="PATRIC" id="fig|1423726.3.peg.2853"/>
<dbReference type="Pfam" id="PF06612">
    <property type="entry name" value="DUF1146"/>
    <property type="match status" value="1"/>
</dbReference>
<dbReference type="InterPro" id="IPR009526">
    <property type="entry name" value="DUF1146"/>
</dbReference>
<keyword evidence="1" id="KW-0472">Membrane</keyword>
<keyword evidence="1" id="KW-1133">Transmembrane helix</keyword>
<dbReference type="Proteomes" id="UP000051461">
    <property type="component" value="Unassembled WGS sequence"/>
</dbReference>
<dbReference type="STRING" id="1423726.FC07_GL002743"/>
<comment type="caution">
    <text evidence="2">The sequence shown here is derived from an EMBL/GenBank/DDBJ whole genome shotgun (WGS) entry which is preliminary data.</text>
</comment>
<name>A0A0R1GY37_9LACO</name>
<reference evidence="2 3" key="1">
    <citation type="journal article" date="2015" name="Genome Announc.">
        <title>Expanding the biotechnology potential of lactobacilli through comparative genomics of 213 strains and associated genera.</title>
        <authorList>
            <person name="Sun Z."/>
            <person name="Harris H.M."/>
            <person name="McCann A."/>
            <person name="Guo C."/>
            <person name="Argimon S."/>
            <person name="Zhang W."/>
            <person name="Yang X."/>
            <person name="Jeffery I.B."/>
            <person name="Cooney J.C."/>
            <person name="Kagawa T.F."/>
            <person name="Liu W."/>
            <person name="Song Y."/>
            <person name="Salvetti E."/>
            <person name="Wrobel A."/>
            <person name="Rasinkangas P."/>
            <person name="Parkhill J."/>
            <person name="Rea M.C."/>
            <person name="O'Sullivan O."/>
            <person name="Ritari J."/>
            <person name="Douillard F.P."/>
            <person name="Paul Ross R."/>
            <person name="Yang R."/>
            <person name="Briner A.E."/>
            <person name="Felis G.E."/>
            <person name="de Vos W.M."/>
            <person name="Barrangou R."/>
            <person name="Klaenhammer T.R."/>
            <person name="Caufield P.W."/>
            <person name="Cui Y."/>
            <person name="Zhang H."/>
            <person name="O'Toole P.W."/>
        </authorList>
    </citation>
    <scope>NUCLEOTIDE SEQUENCE [LARGE SCALE GENOMIC DNA]</scope>
    <source>
        <strain evidence="2 3">DSM 20003</strain>
    </source>
</reference>
<protein>
    <recommendedName>
        <fullName evidence="4">DUF1146 domain-containing protein</fullName>
    </recommendedName>
</protein>
<keyword evidence="3" id="KW-1185">Reference proteome</keyword>